<accession>A0ABP9QK95</accession>
<feature type="domain" description="OmpR/PhoB-type" evidence="3">
    <location>
        <begin position="1"/>
        <end position="92"/>
    </location>
</feature>
<gene>
    <name evidence="4" type="ORF">GCM10023321_50160</name>
</gene>
<dbReference type="SUPFAM" id="SSF46894">
    <property type="entry name" value="C-terminal effector domain of the bipartite response regulators"/>
    <property type="match status" value="1"/>
</dbReference>
<dbReference type="CDD" id="cd00383">
    <property type="entry name" value="trans_reg_C"/>
    <property type="match status" value="1"/>
</dbReference>
<proteinExistence type="predicted"/>
<dbReference type="EMBL" id="BAABJP010000029">
    <property type="protein sequence ID" value="GAA5163381.1"/>
    <property type="molecule type" value="Genomic_DNA"/>
</dbReference>
<evidence type="ECO:0000256" key="1">
    <source>
        <dbReference type="ARBA" id="ARBA00023125"/>
    </source>
</evidence>
<protein>
    <recommendedName>
        <fullName evidence="3">OmpR/PhoB-type domain-containing protein</fullName>
    </recommendedName>
</protein>
<name>A0ABP9QK95_9PSEU</name>
<dbReference type="SMART" id="SM00862">
    <property type="entry name" value="Trans_reg_C"/>
    <property type="match status" value="1"/>
</dbReference>
<evidence type="ECO:0000259" key="3">
    <source>
        <dbReference type="PROSITE" id="PS51755"/>
    </source>
</evidence>
<organism evidence="4 5">
    <name type="scientific">Pseudonocardia eucalypti</name>
    <dbReference type="NCBI Taxonomy" id="648755"/>
    <lineage>
        <taxon>Bacteria</taxon>
        <taxon>Bacillati</taxon>
        <taxon>Actinomycetota</taxon>
        <taxon>Actinomycetes</taxon>
        <taxon>Pseudonocardiales</taxon>
        <taxon>Pseudonocardiaceae</taxon>
        <taxon>Pseudonocardia</taxon>
    </lineage>
</organism>
<dbReference type="PROSITE" id="PS51755">
    <property type="entry name" value="OMPR_PHOB"/>
    <property type="match status" value="1"/>
</dbReference>
<keyword evidence="1 2" id="KW-0238">DNA-binding</keyword>
<comment type="caution">
    <text evidence="4">The sequence shown here is derived from an EMBL/GenBank/DDBJ whole genome shotgun (WGS) entry which is preliminary data.</text>
</comment>
<dbReference type="InterPro" id="IPR016032">
    <property type="entry name" value="Sig_transdc_resp-reg_C-effctor"/>
</dbReference>
<dbReference type="InterPro" id="IPR001867">
    <property type="entry name" value="OmpR/PhoB-type_DNA-bd"/>
</dbReference>
<dbReference type="InterPro" id="IPR036388">
    <property type="entry name" value="WH-like_DNA-bd_sf"/>
</dbReference>
<feature type="DNA-binding region" description="OmpR/PhoB-type" evidence="2">
    <location>
        <begin position="1"/>
        <end position="92"/>
    </location>
</feature>
<sequence length="100" mass="11142">MRIDDVVVNLHNRSVTVAGNAIKLSRKEFQILELLATECGGVCAKETLYTQVWGNSSPINRDTLYVHIATLRSKLGRPVIETVRGEGYRLIFPADTTSPR</sequence>
<dbReference type="Pfam" id="PF00486">
    <property type="entry name" value="Trans_reg_C"/>
    <property type="match status" value="1"/>
</dbReference>
<keyword evidence="5" id="KW-1185">Reference proteome</keyword>
<evidence type="ECO:0000313" key="5">
    <source>
        <dbReference type="Proteomes" id="UP001428817"/>
    </source>
</evidence>
<dbReference type="Gene3D" id="1.10.10.10">
    <property type="entry name" value="Winged helix-like DNA-binding domain superfamily/Winged helix DNA-binding domain"/>
    <property type="match status" value="1"/>
</dbReference>
<reference evidence="5" key="1">
    <citation type="journal article" date="2019" name="Int. J. Syst. Evol. Microbiol.">
        <title>The Global Catalogue of Microorganisms (GCM) 10K type strain sequencing project: providing services to taxonomists for standard genome sequencing and annotation.</title>
        <authorList>
            <consortium name="The Broad Institute Genomics Platform"/>
            <consortium name="The Broad Institute Genome Sequencing Center for Infectious Disease"/>
            <person name="Wu L."/>
            <person name="Ma J."/>
        </authorList>
    </citation>
    <scope>NUCLEOTIDE SEQUENCE [LARGE SCALE GENOMIC DNA]</scope>
    <source>
        <strain evidence="5">JCM 18303</strain>
    </source>
</reference>
<dbReference type="Proteomes" id="UP001428817">
    <property type="component" value="Unassembled WGS sequence"/>
</dbReference>
<evidence type="ECO:0000256" key="2">
    <source>
        <dbReference type="PROSITE-ProRule" id="PRU01091"/>
    </source>
</evidence>
<evidence type="ECO:0000313" key="4">
    <source>
        <dbReference type="EMBL" id="GAA5163381.1"/>
    </source>
</evidence>